<keyword evidence="2" id="KW-0732">Signal</keyword>
<evidence type="ECO:0008006" key="5">
    <source>
        <dbReference type="Google" id="ProtNLM"/>
    </source>
</evidence>
<dbReference type="PROSITE" id="PS51257">
    <property type="entry name" value="PROKAR_LIPOPROTEIN"/>
    <property type="match status" value="1"/>
</dbReference>
<keyword evidence="4" id="KW-1185">Reference proteome</keyword>
<gene>
    <name evidence="3" type="ORF">ACFO4E_16615</name>
</gene>
<organism evidence="3 4">
    <name type="scientific">Nocardiopsis mangrovi</name>
    <dbReference type="NCBI Taxonomy" id="1179818"/>
    <lineage>
        <taxon>Bacteria</taxon>
        <taxon>Bacillati</taxon>
        <taxon>Actinomycetota</taxon>
        <taxon>Actinomycetes</taxon>
        <taxon>Streptosporangiales</taxon>
        <taxon>Nocardiopsidaceae</taxon>
        <taxon>Nocardiopsis</taxon>
    </lineage>
</organism>
<dbReference type="EMBL" id="JBHSFQ010000015">
    <property type="protein sequence ID" value="MFC4563490.1"/>
    <property type="molecule type" value="Genomic_DNA"/>
</dbReference>
<proteinExistence type="predicted"/>
<evidence type="ECO:0000256" key="2">
    <source>
        <dbReference type="SAM" id="SignalP"/>
    </source>
</evidence>
<feature type="chain" id="PRO_5047106919" description="Lipoprotein" evidence="2">
    <location>
        <begin position="25"/>
        <end position="177"/>
    </location>
</feature>
<name>A0ABV9DZU0_9ACTN</name>
<evidence type="ECO:0000256" key="1">
    <source>
        <dbReference type="SAM" id="MobiDB-lite"/>
    </source>
</evidence>
<protein>
    <recommendedName>
        <fullName evidence="5">Lipoprotein</fullName>
    </recommendedName>
</protein>
<feature type="signal peptide" evidence="2">
    <location>
        <begin position="1"/>
        <end position="24"/>
    </location>
</feature>
<dbReference type="Proteomes" id="UP001595923">
    <property type="component" value="Unassembled WGS sequence"/>
</dbReference>
<comment type="caution">
    <text evidence="3">The sequence shown here is derived from an EMBL/GenBank/DDBJ whole genome shotgun (WGS) entry which is preliminary data.</text>
</comment>
<dbReference type="RefSeq" id="WP_378575864.1">
    <property type="nucleotide sequence ID" value="NZ_JBHSFQ010000015.1"/>
</dbReference>
<sequence length="177" mass="18665">MRSPLKAAAPALALVFLLAGCSDGGGGGNGGSEGESASPETSSGATEVVAEITWPYQKREGEAEAEVHALQVRGRLMLLTITVTPGEFGDNRTESLYDLWGTFGAVPHLVDNANLTRHNVVLDSDNTAQAPDVVDTSLTVGEPRELSYTFAAPPEDVEAMDLYISELPPVTDVPVLR</sequence>
<feature type="compositionally biased region" description="Low complexity" evidence="1">
    <location>
        <begin position="34"/>
        <end position="45"/>
    </location>
</feature>
<accession>A0ABV9DZU0</accession>
<evidence type="ECO:0000313" key="3">
    <source>
        <dbReference type="EMBL" id="MFC4563490.1"/>
    </source>
</evidence>
<reference evidence="4" key="1">
    <citation type="journal article" date="2019" name="Int. J. Syst. Evol. Microbiol.">
        <title>The Global Catalogue of Microorganisms (GCM) 10K type strain sequencing project: providing services to taxonomists for standard genome sequencing and annotation.</title>
        <authorList>
            <consortium name="The Broad Institute Genomics Platform"/>
            <consortium name="The Broad Institute Genome Sequencing Center for Infectious Disease"/>
            <person name="Wu L."/>
            <person name="Ma J."/>
        </authorList>
    </citation>
    <scope>NUCLEOTIDE SEQUENCE [LARGE SCALE GENOMIC DNA]</scope>
    <source>
        <strain evidence="4">XZYJ18</strain>
    </source>
</reference>
<feature type="region of interest" description="Disordered" evidence="1">
    <location>
        <begin position="26"/>
        <end position="46"/>
    </location>
</feature>
<evidence type="ECO:0000313" key="4">
    <source>
        <dbReference type="Proteomes" id="UP001595923"/>
    </source>
</evidence>